<dbReference type="InterPro" id="IPR029062">
    <property type="entry name" value="Class_I_gatase-like"/>
</dbReference>
<name>A0A286GQT9_9BACT</name>
<dbReference type="Pfam" id="PF14258">
    <property type="entry name" value="DUF4350"/>
    <property type="match status" value="1"/>
</dbReference>
<dbReference type="SUPFAM" id="SSF52317">
    <property type="entry name" value="Class I glutamine amidotransferase-like"/>
    <property type="match status" value="1"/>
</dbReference>
<gene>
    <name evidence="4" type="ORF">SAMN06269250_5776</name>
</gene>
<dbReference type="OrthoDB" id="6381507at2"/>
<sequence>MKLSLLGCLLTVSYCTLAQPTASKSGSNIPWSQRMVATIMTNNADSIAYVKEGKDARWEYEMGVLLEAVEQVWYRTADDRYFQYIQKNMDRYVNADGNIRTYKMDDYNIDFVTPGRALLLLAQQSLPGNAKYRKAADVLRKQLAQQPRTNEGGFWHKKRYPYQMWLDGLYMAEPFYAEYTRLYGDEKNFDDIVNQFVWMENHARDQKTGLLYHGWDESREQKWANKQTGKSPNFWSRSIGWYVMALVDALDYVPQSHPRRGELVAILQRVMPAIVKYQDAKSGCWYQVTDRPGDKGNYIEASGTSMFVYALAKGVRMGYLPASLAVPAQKGYAGILKNFITTDAQGQIHLEKTVLVSGLGGNPYRDGSYEYYLSEPLRQDDLKGVGPFIMASVEMEIAAERGIAKGKTVAVDNYFNHEFRKGVNGEQELFHYTWEDQMHSGFYWWGSIFRNLGAKTATISGAPTAASLKGADVYIIVDPDTPKETAKPNYVSETDINAIADWVQAGGTLVLMANDTSNCEHVNFNKLAARFGMQFLPKNRNMVQGTQWDQGTISIPASGQTIFPTTRTVYIKELAPLAIKAPAKAAVTDGGDVIIGVATVGKGRVFAVGDPWLYNEYVDGRRIPAKFQNFQAAKELAIWLVAGK</sequence>
<dbReference type="PANTHER" id="PTHR33886:SF8">
    <property type="entry name" value="UNSATURATED RHAMNOGALACTURONAN HYDROLASE (EUROFUNG)"/>
    <property type="match status" value="1"/>
</dbReference>
<dbReference type="GO" id="GO:0005975">
    <property type="term" value="P:carbohydrate metabolic process"/>
    <property type="evidence" value="ECO:0007669"/>
    <property type="project" value="InterPro"/>
</dbReference>
<dbReference type="InterPro" id="IPR025646">
    <property type="entry name" value="DUF4350"/>
</dbReference>
<evidence type="ECO:0000313" key="5">
    <source>
        <dbReference type="Proteomes" id="UP000219452"/>
    </source>
</evidence>
<keyword evidence="1 4" id="KW-0378">Hydrolase</keyword>
<dbReference type="GO" id="GO:0016787">
    <property type="term" value="F:hydrolase activity"/>
    <property type="evidence" value="ECO:0007669"/>
    <property type="project" value="UniProtKB-KW"/>
</dbReference>
<accession>A0A286GQT9</accession>
<keyword evidence="2" id="KW-0732">Signal</keyword>
<dbReference type="InterPro" id="IPR012341">
    <property type="entry name" value="6hp_glycosidase-like_sf"/>
</dbReference>
<feature type="chain" id="PRO_5012561019" evidence="2">
    <location>
        <begin position="19"/>
        <end position="644"/>
    </location>
</feature>
<dbReference type="PANTHER" id="PTHR33886">
    <property type="entry name" value="UNSATURATED RHAMNOGALACTURONAN HYDROLASE (EUROFUNG)"/>
    <property type="match status" value="1"/>
</dbReference>
<feature type="domain" description="DUF4350" evidence="3">
    <location>
        <begin position="488"/>
        <end position="613"/>
    </location>
</feature>
<dbReference type="SUPFAM" id="SSF48208">
    <property type="entry name" value="Six-hairpin glycosidases"/>
    <property type="match status" value="1"/>
</dbReference>
<proteinExistence type="predicted"/>
<dbReference type="InterPro" id="IPR052043">
    <property type="entry name" value="PolySaccharide_Degr_Enz"/>
</dbReference>
<dbReference type="AlphaFoldDB" id="A0A286GQT9"/>
<dbReference type="RefSeq" id="WP_097130727.1">
    <property type="nucleotide sequence ID" value="NZ_OCNH01000007.1"/>
</dbReference>
<dbReference type="InterPro" id="IPR010905">
    <property type="entry name" value="Glyco_hydro_88"/>
</dbReference>
<dbReference type="Gene3D" id="3.40.50.880">
    <property type="match status" value="1"/>
</dbReference>
<organism evidence="4 5">
    <name type="scientific">Spirosoma fluviale</name>
    <dbReference type="NCBI Taxonomy" id="1597977"/>
    <lineage>
        <taxon>Bacteria</taxon>
        <taxon>Pseudomonadati</taxon>
        <taxon>Bacteroidota</taxon>
        <taxon>Cytophagia</taxon>
        <taxon>Cytophagales</taxon>
        <taxon>Cytophagaceae</taxon>
        <taxon>Spirosoma</taxon>
    </lineage>
</organism>
<evidence type="ECO:0000256" key="1">
    <source>
        <dbReference type="ARBA" id="ARBA00022801"/>
    </source>
</evidence>
<keyword evidence="5" id="KW-1185">Reference proteome</keyword>
<dbReference type="Pfam" id="PF07470">
    <property type="entry name" value="Glyco_hydro_88"/>
    <property type="match status" value="1"/>
</dbReference>
<dbReference type="Gene3D" id="1.50.10.10">
    <property type="match status" value="1"/>
</dbReference>
<dbReference type="EMBL" id="OCNH01000007">
    <property type="protein sequence ID" value="SOD97439.1"/>
    <property type="molecule type" value="Genomic_DNA"/>
</dbReference>
<reference evidence="5" key="1">
    <citation type="submission" date="2017-09" db="EMBL/GenBank/DDBJ databases">
        <authorList>
            <person name="Varghese N."/>
            <person name="Submissions S."/>
        </authorList>
    </citation>
    <scope>NUCLEOTIDE SEQUENCE [LARGE SCALE GENOMIC DNA]</scope>
    <source>
        <strain evidence="5">DSM 29961</strain>
    </source>
</reference>
<feature type="signal peptide" evidence="2">
    <location>
        <begin position="1"/>
        <end position="18"/>
    </location>
</feature>
<dbReference type="InterPro" id="IPR008928">
    <property type="entry name" value="6-hairpin_glycosidase_sf"/>
</dbReference>
<evidence type="ECO:0000259" key="3">
    <source>
        <dbReference type="Pfam" id="PF14258"/>
    </source>
</evidence>
<evidence type="ECO:0000256" key="2">
    <source>
        <dbReference type="SAM" id="SignalP"/>
    </source>
</evidence>
<protein>
    <submittedName>
        <fullName evidence="4">Unsaturated rhamnogalacturonyl hydrolase</fullName>
    </submittedName>
</protein>
<evidence type="ECO:0000313" key="4">
    <source>
        <dbReference type="EMBL" id="SOD97439.1"/>
    </source>
</evidence>
<dbReference type="Proteomes" id="UP000219452">
    <property type="component" value="Unassembled WGS sequence"/>
</dbReference>